<reference evidence="1 2" key="1">
    <citation type="journal article" date="2014" name="Genome Announc.">
        <title>Draft Genome Sequence of Geobacillus thermopakistaniensis Strain MAS1.</title>
        <authorList>
            <person name="Siddiqui M.A."/>
            <person name="Rashid N."/>
            <person name="Ayyampalayam S."/>
            <person name="Whitman W.B."/>
        </authorList>
    </citation>
    <scope>NUCLEOTIDE SEQUENCE [LARGE SCALE GENOMIC DNA]</scope>
    <source>
        <strain evidence="1 2">MAS1</strain>
    </source>
</reference>
<evidence type="ECO:0000313" key="1">
    <source>
        <dbReference type="EMBL" id="ESU71535.1"/>
    </source>
</evidence>
<keyword evidence="2" id="KW-1185">Reference proteome</keyword>
<sequence>MMKTPLNISMMLERAELFFPKKQVFGSFFLLKYIKI</sequence>
<gene>
    <name evidence="1" type="ORF">T260_12860</name>
</gene>
<dbReference type="EMBL" id="AYSF01000062">
    <property type="protein sequence ID" value="ESU71535.1"/>
    <property type="molecule type" value="Genomic_DNA"/>
</dbReference>
<name>A0A7U9P5P6_GEOTM</name>
<accession>A0A7U9P5P6</accession>
<comment type="caution">
    <text evidence="1">The sequence shown here is derived from an EMBL/GenBank/DDBJ whole genome shotgun (WGS) entry which is preliminary data.</text>
</comment>
<proteinExistence type="predicted"/>
<organism evidence="1 2">
    <name type="scientific">Geobacillus thermopakistaniensis (strain MAS1)</name>
    <dbReference type="NCBI Taxonomy" id="1408282"/>
    <lineage>
        <taxon>Bacteria</taxon>
        <taxon>Bacillati</taxon>
        <taxon>Bacillota</taxon>
        <taxon>Bacilli</taxon>
        <taxon>Bacillales</taxon>
        <taxon>Anoxybacillaceae</taxon>
        <taxon>Geobacillus</taxon>
    </lineage>
</organism>
<dbReference type="AlphaFoldDB" id="A0A7U9P5P6"/>
<protein>
    <submittedName>
        <fullName evidence="1">Uncharacterized protein</fullName>
    </submittedName>
</protein>
<evidence type="ECO:0000313" key="2">
    <source>
        <dbReference type="Proteomes" id="UP000018339"/>
    </source>
</evidence>
<dbReference type="Proteomes" id="UP000018339">
    <property type="component" value="Unassembled WGS sequence"/>
</dbReference>